<name>A0ABR5SEK7_9BACT</name>
<evidence type="ECO:0000313" key="2">
    <source>
        <dbReference type="Proteomes" id="UP000060487"/>
    </source>
</evidence>
<dbReference type="Proteomes" id="UP000060487">
    <property type="component" value="Unassembled WGS sequence"/>
</dbReference>
<comment type="caution">
    <text evidence="1">The sequence shown here is derived from an EMBL/GenBank/DDBJ whole genome shotgun (WGS) entry which is preliminary data.</text>
</comment>
<evidence type="ECO:0000313" key="1">
    <source>
        <dbReference type="EMBL" id="KWT84924.1"/>
    </source>
</evidence>
<sequence>MLKAFETRKSLGILTPIVCAYWTTSDFNPSARKFA</sequence>
<gene>
    <name evidence="1" type="ORF">ASN18_1854</name>
</gene>
<proteinExistence type="predicted"/>
<dbReference type="EMBL" id="LNQR01000067">
    <property type="protein sequence ID" value="KWT84924.1"/>
    <property type="molecule type" value="Genomic_DNA"/>
</dbReference>
<keyword evidence="2" id="KW-1185">Reference proteome</keyword>
<organism evidence="1 2">
    <name type="scientific">Candidatus Magnetominusculus xianensis</name>
    <dbReference type="NCBI Taxonomy" id="1748249"/>
    <lineage>
        <taxon>Bacteria</taxon>
        <taxon>Pseudomonadati</taxon>
        <taxon>Nitrospirota</taxon>
        <taxon>Nitrospiria</taxon>
        <taxon>Nitrospirales</taxon>
        <taxon>Nitrospiraceae</taxon>
        <taxon>Candidatus Magnetominusculus</taxon>
    </lineage>
</organism>
<accession>A0ABR5SEK7</accession>
<protein>
    <submittedName>
        <fullName evidence="1">Uncharacterized protein</fullName>
    </submittedName>
</protein>
<reference evidence="1 2" key="1">
    <citation type="submission" date="2015-11" db="EMBL/GenBank/DDBJ databases">
        <authorList>
            <person name="Lin W."/>
        </authorList>
    </citation>
    <scope>NUCLEOTIDE SEQUENCE [LARGE SCALE GENOMIC DNA]</scope>
    <source>
        <strain evidence="1 2">HCH-1</strain>
    </source>
</reference>